<dbReference type="InterPro" id="IPR003593">
    <property type="entry name" value="AAA+_ATPase"/>
</dbReference>
<evidence type="ECO:0000313" key="12">
    <source>
        <dbReference type="Proteomes" id="UP000801492"/>
    </source>
</evidence>
<dbReference type="CDD" id="cd03250">
    <property type="entry name" value="ABCC_MRP_domain1"/>
    <property type="match status" value="1"/>
</dbReference>
<dbReference type="FunFam" id="3.40.50.300:FF:000997">
    <property type="entry name" value="Multidrug resistance-associated protein 1"/>
    <property type="match status" value="1"/>
</dbReference>
<feature type="domain" description="ABC transporter" evidence="9">
    <location>
        <begin position="434"/>
        <end position="622"/>
    </location>
</feature>
<keyword evidence="3 8" id="KW-0812">Transmembrane</keyword>
<protein>
    <submittedName>
        <fullName evidence="11">Uncharacterized protein</fullName>
    </submittedName>
</protein>
<dbReference type="PROSITE" id="PS00211">
    <property type="entry name" value="ABC_TRANSPORTER_1"/>
    <property type="match status" value="1"/>
</dbReference>
<evidence type="ECO:0000256" key="6">
    <source>
        <dbReference type="ARBA" id="ARBA00022989"/>
    </source>
</evidence>
<evidence type="ECO:0000313" key="11">
    <source>
        <dbReference type="EMBL" id="KAF2894430.1"/>
    </source>
</evidence>
<dbReference type="Proteomes" id="UP000801492">
    <property type="component" value="Unassembled WGS sequence"/>
</dbReference>
<dbReference type="Pfam" id="PF00005">
    <property type="entry name" value="ABC_tran"/>
    <property type="match status" value="1"/>
</dbReference>
<dbReference type="GO" id="GO:0005524">
    <property type="term" value="F:ATP binding"/>
    <property type="evidence" value="ECO:0007669"/>
    <property type="project" value="UniProtKB-KW"/>
</dbReference>
<dbReference type="Gene3D" id="1.20.1560.10">
    <property type="entry name" value="ABC transporter type 1, transmembrane domain"/>
    <property type="match status" value="1"/>
</dbReference>
<dbReference type="PROSITE" id="PS50929">
    <property type="entry name" value="ABC_TM1F"/>
    <property type="match status" value="1"/>
</dbReference>
<dbReference type="PROSITE" id="PS50893">
    <property type="entry name" value="ABC_TRANSPORTER_2"/>
    <property type="match status" value="1"/>
</dbReference>
<dbReference type="SUPFAM" id="SSF52540">
    <property type="entry name" value="P-loop containing nucleoside triphosphate hydrolases"/>
    <property type="match status" value="1"/>
</dbReference>
<dbReference type="InterPro" id="IPR050173">
    <property type="entry name" value="ABC_transporter_C-like"/>
</dbReference>
<keyword evidence="6 8" id="KW-1133">Transmembrane helix</keyword>
<dbReference type="InterPro" id="IPR011527">
    <property type="entry name" value="ABC1_TM_dom"/>
</dbReference>
<reference evidence="11" key="1">
    <citation type="submission" date="2019-08" db="EMBL/GenBank/DDBJ databases">
        <title>The genome of the North American firefly Photinus pyralis.</title>
        <authorList>
            <consortium name="Photinus pyralis genome working group"/>
            <person name="Fallon T.R."/>
            <person name="Sander Lower S.E."/>
            <person name="Weng J.-K."/>
        </authorList>
    </citation>
    <scope>NUCLEOTIDE SEQUENCE</scope>
    <source>
        <strain evidence="11">TRF0915ILg1</strain>
        <tissue evidence="11">Whole body</tissue>
    </source>
</reference>
<comment type="caution">
    <text evidence="11">The sequence shown here is derived from an EMBL/GenBank/DDBJ whole genome shotgun (WGS) entry which is preliminary data.</text>
</comment>
<keyword evidence="7 8" id="KW-0472">Membrane</keyword>
<dbReference type="InterPro" id="IPR003439">
    <property type="entry name" value="ABC_transporter-like_ATP-bd"/>
</dbReference>
<name>A0A8K0D4E0_IGNLU</name>
<dbReference type="FunFam" id="1.20.1560.10:FF:000026">
    <property type="entry name" value="Multidrug resistance-associated protein lethal(2)03659"/>
    <property type="match status" value="1"/>
</dbReference>
<feature type="transmembrane region" description="Helical" evidence="8">
    <location>
        <begin position="235"/>
        <end position="254"/>
    </location>
</feature>
<evidence type="ECO:0000256" key="8">
    <source>
        <dbReference type="SAM" id="Phobius"/>
    </source>
</evidence>
<dbReference type="OrthoDB" id="6500128at2759"/>
<keyword evidence="12" id="KW-1185">Reference proteome</keyword>
<feature type="domain" description="ABC transmembrane type-1" evidence="10">
    <location>
        <begin position="97"/>
        <end position="371"/>
    </location>
</feature>
<sequence length="622" mass="69939">MDSGLNRKKNPNPRENANPLSIATLSYTIPTFIQGYKKELEVPDLYETLTEHKSSRLGDKIEKEWKKEEERAAKANRQPSLRRVLIRAFGLEFLIYGLVLAFTEICIRVGQPFALGQLISYYTPNQEIISERDAYLYAAGVIGCSLVNVFVTHPYMLGVLHVGMKIRVACCSLIYRKALKLSKTALGQTTAGQVVNLLSNDVNRFDVAVIFAHQLWVGPLETVVITYFMYQEVGISAVIGVVFLLMFIPLQFFLGKKAAVYRLKTALRTDERVRLMNEIISGIQVIKMYTWEKPFAKLVSLARRFEIKSIRATSYIRGIVLSFIMFTTRISIFVTILAYVLFDNKIDAKQVFVLTAFYNILRQSMTVFFPQGVAQIAEANVSIKRLNKFLLYDETQLAIELKAAEKLTGKPAMNGINDKSEKNNVHSQNSEHSVVIQNGTAKWTGSSSDNTLTNMNLKVKRGGLVAVIGPVGSGKTSLLHVILKELPLIMGSLNIDGEVSYASQEPWLFPGTVRQNILFGQNLDKQRYRLVTKKCALERDFQLLPYADKTIVGERGVSLSGGQRARINLARAVYKEADIYLLDDPLSAVDTHVGKQLFQDCIQGYLREKNCNFNYSSAAIFK</sequence>
<dbReference type="InterPro" id="IPR017871">
    <property type="entry name" value="ABC_transporter-like_CS"/>
</dbReference>
<evidence type="ECO:0000256" key="1">
    <source>
        <dbReference type="ARBA" id="ARBA00004141"/>
    </source>
</evidence>
<accession>A0A8K0D4E0</accession>
<dbReference type="CDD" id="cd18593">
    <property type="entry name" value="ABC_6TM_MRP4_D1_like"/>
    <property type="match status" value="1"/>
</dbReference>
<evidence type="ECO:0000256" key="4">
    <source>
        <dbReference type="ARBA" id="ARBA00022741"/>
    </source>
</evidence>
<dbReference type="GO" id="GO:0016020">
    <property type="term" value="C:membrane"/>
    <property type="evidence" value="ECO:0007669"/>
    <property type="project" value="UniProtKB-SubCell"/>
</dbReference>
<dbReference type="InterPro" id="IPR030240">
    <property type="entry name" value="ABCC4_TMD1"/>
</dbReference>
<dbReference type="Gene3D" id="3.40.50.300">
    <property type="entry name" value="P-loop containing nucleotide triphosphate hydrolases"/>
    <property type="match status" value="1"/>
</dbReference>
<dbReference type="EMBL" id="VTPC01006980">
    <property type="protein sequence ID" value="KAF2894430.1"/>
    <property type="molecule type" value="Genomic_DNA"/>
</dbReference>
<dbReference type="PANTHER" id="PTHR24223">
    <property type="entry name" value="ATP-BINDING CASSETTE SUB-FAMILY C"/>
    <property type="match status" value="1"/>
</dbReference>
<dbReference type="GO" id="GO:0140359">
    <property type="term" value="F:ABC-type transporter activity"/>
    <property type="evidence" value="ECO:0007669"/>
    <property type="project" value="InterPro"/>
</dbReference>
<dbReference type="GO" id="GO:0016887">
    <property type="term" value="F:ATP hydrolysis activity"/>
    <property type="evidence" value="ECO:0007669"/>
    <property type="project" value="InterPro"/>
</dbReference>
<keyword evidence="4" id="KW-0547">Nucleotide-binding</keyword>
<evidence type="ECO:0000259" key="10">
    <source>
        <dbReference type="PROSITE" id="PS50929"/>
    </source>
</evidence>
<feature type="transmembrane region" description="Helical" evidence="8">
    <location>
        <begin position="207"/>
        <end position="229"/>
    </location>
</feature>
<feature type="transmembrane region" description="Helical" evidence="8">
    <location>
        <begin position="318"/>
        <end position="342"/>
    </location>
</feature>
<dbReference type="PANTHER" id="PTHR24223:SF448">
    <property type="entry name" value="FI20146P1-RELATED"/>
    <property type="match status" value="1"/>
</dbReference>
<evidence type="ECO:0000256" key="3">
    <source>
        <dbReference type="ARBA" id="ARBA00022692"/>
    </source>
</evidence>
<evidence type="ECO:0000256" key="5">
    <source>
        <dbReference type="ARBA" id="ARBA00022840"/>
    </source>
</evidence>
<keyword evidence="5" id="KW-0067">ATP-binding</keyword>
<organism evidence="11 12">
    <name type="scientific">Ignelater luminosus</name>
    <name type="common">Cucubano</name>
    <name type="synonym">Pyrophorus luminosus</name>
    <dbReference type="NCBI Taxonomy" id="2038154"/>
    <lineage>
        <taxon>Eukaryota</taxon>
        <taxon>Metazoa</taxon>
        <taxon>Ecdysozoa</taxon>
        <taxon>Arthropoda</taxon>
        <taxon>Hexapoda</taxon>
        <taxon>Insecta</taxon>
        <taxon>Pterygota</taxon>
        <taxon>Neoptera</taxon>
        <taxon>Endopterygota</taxon>
        <taxon>Coleoptera</taxon>
        <taxon>Polyphaga</taxon>
        <taxon>Elateriformia</taxon>
        <taxon>Elateroidea</taxon>
        <taxon>Elateridae</taxon>
        <taxon>Agrypninae</taxon>
        <taxon>Pyrophorini</taxon>
        <taxon>Ignelater</taxon>
    </lineage>
</organism>
<evidence type="ECO:0000259" key="9">
    <source>
        <dbReference type="PROSITE" id="PS50893"/>
    </source>
</evidence>
<dbReference type="AlphaFoldDB" id="A0A8K0D4E0"/>
<gene>
    <name evidence="11" type="ORF">ILUMI_11737</name>
</gene>
<keyword evidence="2" id="KW-0813">Transport</keyword>
<dbReference type="InterPro" id="IPR027417">
    <property type="entry name" value="P-loop_NTPase"/>
</dbReference>
<evidence type="ECO:0000256" key="7">
    <source>
        <dbReference type="ARBA" id="ARBA00023136"/>
    </source>
</evidence>
<comment type="subcellular location">
    <subcellularLocation>
        <location evidence="1">Membrane</location>
        <topology evidence="1">Multi-pass membrane protein</topology>
    </subcellularLocation>
</comment>
<proteinExistence type="predicted"/>
<dbReference type="SMART" id="SM00382">
    <property type="entry name" value="AAA"/>
    <property type="match status" value="1"/>
</dbReference>
<feature type="transmembrane region" description="Helical" evidence="8">
    <location>
        <begin position="134"/>
        <end position="157"/>
    </location>
</feature>
<evidence type="ECO:0000256" key="2">
    <source>
        <dbReference type="ARBA" id="ARBA00022448"/>
    </source>
</evidence>
<dbReference type="Pfam" id="PF00664">
    <property type="entry name" value="ABC_membrane"/>
    <property type="match status" value="1"/>
</dbReference>
<dbReference type="SUPFAM" id="SSF90123">
    <property type="entry name" value="ABC transporter transmembrane region"/>
    <property type="match status" value="1"/>
</dbReference>
<dbReference type="InterPro" id="IPR036640">
    <property type="entry name" value="ABC1_TM_sf"/>
</dbReference>